<dbReference type="InterPro" id="IPR006311">
    <property type="entry name" value="TAT_signal"/>
</dbReference>
<organism evidence="4 5">
    <name type="scientific">Ideonella lacteola</name>
    <dbReference type="NCBI Taxonomy" id="2984193"/>
    <lineage>
        <taxon>Bacteria</taxon>
        <taxon>Pseudomonadati</taxon>
        <taxon>Pseudomonadota</taxon>
        <taxon>Betaproteobacteria</taxon>
        <taxon>Burkholderiales</taxon>
        <taxon>Sphaerotilaceae</taxon>
        <taxon>Ideonella</taxon>
    </lineage>
</organism>
<evidence type="ECO:0000259" key="3">
    <source>
        <dbReference type="PROSITE" id="PS50914"/>
    </source>
</evidence>
<feature type="domain" description="BON" evidence="3">
    <location>
        <begin position="130"/>
        <end position="197"/>
    </location>
</feature>
<evidence type="ECO:0000313" key="5">
    <source>
        <dbReference type="Proteomes" id="UP001371218"/>
    </source>
</evidence>
<dbReference type="Proteomes" id="UP001371218">
    <property type="component" value="Unassembled WGS sequence"/>
</dbReference>
<reference evidence="4 5" key="1">
    <citation type="submission" date="2024-04" db="EMBL/GenBank/DDBJ databases">
        <title>Novel species of the genus Ideonella isolated from streams.</title>
        <authorList>
            <person name="Lu H."/>
        </authorList>
    </citation>
    <scope>NUCLEOTIDE SEQUENCE [LARGE SCALE GENOMIC DNA]</scope>
    <source>
        <strain evidence="4 5">DXS29W</strain>
    </source>
</reference>
<name>A0ABU9BM85_9BURK</name>
<evidence type="ECO:0000313" key="4">
    <source>
        <dbReference type="EMBL" id="MEK8031062.1"/>
    </source>
</evidence>
<dbReference type="RefSeq" id="WP_341425426.1">
    <property type="nucleotide sequence ID" value="NZ_JBBUTG010000004.1"/>
</dbReference>
<sequence>MTKFNRRYSLLATLALATATSALTSACAPLLIGGAMASGALLYTDRRTSGAQLEDQAIEFKAGPRLKEALGERAHLNVTSYNRLVLITGEVASEADREAAEKTVAAIENVRTTVNESAVMGLSSLTARSNDALITSKVKAAFIDNGNIQANAIKVVTERSTVYLMGRVTDKEADKAAEIARTVSGVQKVVKVFELISDAELKALESKK</sequence>
<dbReference type="PANTHER" id="PTHR34606:SF4">
    <property type="entry name" value="OUTER MEMBRANE LIPOPROTEIN DOLP"/>
    <property type="match status" value="1"/>
</dbReference>
<keyword evidence="5" id="KW-1185">Reference proteome</keyword>
<proteinExistence type="predicted"/>
<comment type="caution">
    <text evidence="4">The sequence shown here is derived from an EMBL/GenBank/DDBJ whole genome shotgun (WGS) entry which is preliminary data.</text>
</comment>
<feature type="chain" id="PRO_5046276827" evidence="2">
    <location>
        <begin position="25"/>
        <end position="208"/>
    </location>
</feature>
<accession>A0ABU9BM85</accession>
<evidence type="ECO:0000256" key="2">
    <source>
        <dbReference type="SAM" id="SignalP"/>
    </source>
</evidence>
<gene>
    <name evidence="4" type="ORF">AACH06_09565</name>
</gene>
<protein>
    <submittedName>
        <fullName evidence="4">BON domain-containing protein</fullName>
    </submittedName>
</protein>
<dbReference type="PROSITE" id="PS51257">
    <property type="entry name" value="PROKAR_LIPOPROTEIN"/>
    <property type="match status" value="1"/>
</dbReference>
<feature type="domain" description="BON" evidence="3">
    <location>
        <begin position="54"/>
        <end position="121"/>
    </location>
</feature>
<dbReference type="SMART" id="SM00749">
    <property type="entry name" value="BON"/>
    <property type="match status" value="2"/>
</dbReference>
<evidence type="ECO:0000256" key="1">
    <source>
        <dbReference type="ARBA" id="ARBA00022729"/>
    </source>
</evidence>
<dbReference type="Pfam" id="PF04972">
    <property type="entry name" value="BON"/>
    <property type="match status" value="2"/>
</dbReference>
<dbReference type="PROSITE" id="PS50914">
    <property type="entry name" value="BON"/>
    <property type="match status" value="2"/>
</dbReference>
<keyword evidence="1 2" id="KW-0732">Signal</keyword>
<dbReference type="Gene3D" id="3.40.1520.20">
    <property type="match status" value="1"/>
</dbReference>
<dbReference type="EMBL" id="JBBUTG010000004">
    <property type="protein sequence ID" value="MEK8031062.1"/>
    <property type="molecule type" value="Genomic_DNA"/>
</dbReference>
<dbReference type="InterPro" id="IPR051686">
    <property type="entry name" value="Lipoprotein_DolP"/>
</dbReference>
<dbReference type="InterPro" id="IPR014004">
    <property type="entry name" value="Transpt-assoc_nodulatn_dom_bac"/>
</dbReference>
<dbReference type="PROSITE" id="PS51318">
    <property type="entry name" value="TAT"/>
    <property type="match status" value="1"/>
</dbReference>
<feature type="signal peptide" evidence="2">
    <location>
        <begin position="1"/>
        <end position="24"/>
    </location>
</feature>
<dbReference type="InterPro" id="IPR007055">
    <property type="entry name" value="BON_dom"/>
</dbReference>
<dbReference type="PANTHER" id="PTHR34606">
    <property type="entry name" value="BON DOMAIN-CONTAINING PROTEIN"/>
    <property type="match status" value="1"/>
</dbReference>